<dbReference type="PROSITE" id="PS01124">
    <property type="entry name" value="HTH_ARAC_FAMILY_2"/>
    <property type="match status" value="1"/>
</dbReference>
<dbReference type="InterPro" id="IPR003313">
    <property type="entry name" value="AraC-bd"/>
</dbReference>
<evidence type="ECO:0000256" key="1">
    <source>
        <dbReference type="ARBA" id="ARBA00023015"/>
    </source>
</evidence>
<protein>
    <submittedName>
        <fullName evidence="5">AraC-type DNA-binding protein</fullName>
    </submittedName>
</protein>
<dbReference type="OrthoDB" id="185320at2"/>
<dbReference type="InterPro" id="IPR018062">
    <property type="entry name" value="HTH_AraC-typ_CS"/>
</dbReference>
<dbReference type="SUPFAM" id="SSF51215">
    <property type="entry name" value="Regulatory protein AraC"/>
    <property type="match status" value="1"/>
</dbReference>
<evidence type="ECO:0000256" key="3">
    <source>
        <dbReference type="ARBA" id="ARBA00023163"/>
    </source>
</evidence>
<dbReference type="Gene3D" id="1.10.10.60">
    <property type="entry name" value="Homeodomain-like"/>
    <property type="match status" value="2"/>
</dbReference>
<dbReference type="Proteomes" id="UP000186400">
    <property type="component" value="Unassembled WGS sequence"/>
</dbReference>
<dbReference type="PROSITE" id="PS00041">
    <property type="entry name" value="HTH_ARAC_FAMILY_1"/>
    <property type="match status" value="1"/>
</dbReference>
<dbReference type="AlphaFoldDB" id="A0A1N6TVJ7"/>
<keyword evidence="2 5" id="KW-0238">DNA-binding</keyword>
<sequence>MENQHDRGRRDGDFVLGQPSEIENELPYQLVGAGCDFFQYPVKRPFGFPAFQWIQTISGTGSLSQGDDTHTARPGEGLLLHPNEPHRYQALEDPWYVHWITFSGYHVRDMLSYLGMSTTGVYGVAEPMALASHIRKALGILKSDYPLRGIDGSVVVYQLMMDFFKFVHSAGGTSHDAHVRRLKPALDRIEREIHRSLTLEDLAQEVGVTPQYFCELFKSITRYRPTEYINQRRVERAKNLLLRNPRDKVHDIARQVGFESDSYFSTVFRKYEGVSPRTYRETNGPLGGG</sequence>
<organism evidence="5 6">
    <name type="scientific">Alkalispirochaeta americana</name>
    <dbReference type="NCBI Taxonomy" id="159291"/>
    <lineage>
        <taxon>Bacteria</taxon>
        <taxon>Pseudomonadati</taxon>
        <taxon>Spirochaetota</taxon>
        <taxon>Spirochaetia</taxon>
        <taxon>Spirochaetales</taxon>
        <taxon>Spirochaetaceae</taxon>
        <taxon>Alkalispirochaeta</taxon>
    </lineage>
</organism>
<dbReference type="InterPro" id="IPR018060">
    <property type="entry name" value="HTH_AraC"/>
</dbReference>
<reference evidence="5 6" key="1">
    <citation type="submission" date="2017-01" db="EMBL/GenBank/DDBJ databases">
        <authorList>
            <person name="Mah S.A."/>
            <person name="Swanson W.J."/>
            <person name="Moy G.W."/>
            <person name="Vacquier V.D."/>
        </authorList>
    </citation>
    <scope>NUCLEOTIDE SEQUENCE [LARGE SCALE GENOMIC DNA]</scope>
    <source>
        <strain evidence="5 6">ASpG1</strain>
    </source>
</reference>
<keyword evidence="6" id="KW-1185">Reference proteome</keyword>
<dbReference type="InterPro" id="IPR037923">
    <property type="entry name" value="HTH-like"/>
</dbReference>
<dbReference type="Gene3D" id="2.60.120.280">
    <property type="entry name" value="Regulatory protein AraC"/>
    <property type="match status" value="1"/>
</dbReference>
<dbReference type="GO" id="GO:0043565">
    <property type="term" value="F:sequence-specific DNA binding"/>
    <property type="evidence" value="ECO:0007669"/>
    <property type="project" value="InterPro"/>
</dbReference>
<evidence type="ECO:0000313" key="6">
    <source>
        <dbReference type="Proteomes" id="UP000186400"/>
    </source>
</evidence>
<dbReference type="GO" id="GO:0003700">
    <property type="term" value="F:DNA-binding transcription factor activity"/>
    <property type="evidence" value="ECO:0007669"/>
    <property type="project" value="InterPro"/>
</dbReference>
<gene>
    <name evidence="5" type="ORF">SAMN05920897_11110</name>
</gene>
<dbReference type="PANTHER" id="PTHR43280:SF2">
    <property type="entry name" value="HTH-TYPE TRANSCRIPTIONAL REGULATOR EXSA"/>
    <property type="match status" value="1"/>
</dbReference>
<feature type="domain" description="HTH araC/xylS-type" evidence="4">
    <location>
        <begin position="183"/>
        <end position="282"/>
    </location>
</feature>
<dbReference type="STRING" id="159291.SAMN05920897_11110"/>
<dbReference type="Pfam" id="PF02311">
    <property type="entry name" value="AraC_binding"/>
    <property type="match status" value="1"/>
</dbReference>
<dbReference type="InterPro" id="IPR020449">
    <property type="entry name" value="Tscrpt_reg_AraC-type_HTH"/>
</dbReference>
<dbReference type="InterPro" id="IPR009057">
    <property type="entry name" value="Homeodomain-like_sf"/>
</dbReference>
<name>A0A1N6TVJ7_9SPIO</name>
<dbReference type="RefSeq" id="WP_076488985.1">
    <property type="nucleotide sequence ID" value="NZ_FTMS01000011.1"/>
</dbReference>
<keyword evidence="3" id="KW-0804">Transcription</keyword>
<dbReference type="SMART" id="SM00342">
    <property type="entry name" value="HTH_ARAC"/>
    <property type="match status" value="1"/>
</dbReference>
<dbReference type="EMBL" id="FTMS01000011">
    <property type="protein sequence ID" value="SIQ57271.1"/>
    <property type="molecule type" value="Genomic_DNA"/>
</dbReference>
<keyword evidence="1" id="KW-0805">Transcription regulation</keyword>
<dbReference type="PANTHER" id="PTHR43280">
    <property type="entry name" value="ARAC-FAMILY TRANSCRIPTIONAL REGULATOR"/>
    <property type="match status" value="1"/>
</dbReference>
<dbReference type="SUPFAM" id="SSF46689">
    <property type="entry name" value="Homeodomain-like"/>
    <property type="match status" value="2"/>
</dbReference>
<evidence type="ECO:0000259" key="4">
    <source>
        <dbReference type="PROSITE" id="PS01124"/>
    </source>
</evidence>
<evidence type="ECO:0000256" key="2">
    <source>
        <dbReference type="ARBA" id="ARBA00023125"/>
    </source>
</evidence>
<dbReference type="Pfam" id="PF12833">
    <property type="entry name" value="HTH_18"/>
    <property type="match status" value="1"/>
</dbReference>
<dbReference type="PRINTS" id="PR00032">
    <property type="entry name" value="HTHARAC"/>
</dbReference>
<evidence type="ECO:0000313" key="5">
    <source>
        <dbReference type="EMBL" id="SIQ57271.1"/>
    </source>
</evidence>
<accession>A0A1N6TVJ7</accession>
<proteinExistence type="predicted"/>